<reference evidence="1" key="1">
    <citation type="submission" date="2022-08" db="EMBL/GenBank/DDBJ databases">
        <authorList>
            <person name="Gutierrez-Valencia J."/>
        </authorList>
    </citation>
    <scope>NUCLEOTIDE SEQUENCE</scope>
</reference>
<proteinExistence type="predicted"/>
<dbReference type="EMBL" id="CAMGYJ010000008">
    <property type="protein sequence ID" value="CAI0462591.1"/>
    <property type="molecule type" value="Genomic_DNA"/>
</dbReference>
<gene>
    <name evidence="1" type="ORF">LITE_LOCUS35421</name>
</gene>
<evidence type="ECO:0000313" key="2">
    <source>
        <dbReference type="Proteomes" id="UP001154282"/>
    </source>
</evidence>
<organism evidence="1 2">
    <name type="scientific">Linum tenue</name>
    <dbReference type="NCBI Taxonomy" id="586396"/>
    <lineage>
        <taxon>Eukaryota</taxon>
        <taxon>Viridiplantae</taxon>
        <taxon>Streptophyta</taxon>
        <taxon>Embryophyta</taxon>
        <taxon>Tracheophyta</taxon>
        <taxon>Spermatophyta</taxon>
        <taxon>Magnoliopsida</taxon>
        <taxon>eudicotyledons</taxon>
        <taxon>Gunneridae</taxon>
        <taxon>Pentapetalae</taxon>
        <taxon>rosids</taxon>
        <taxon>fabids</taxon>
        <taxon>Malpighiales</taxon>
        <taxon>Linaceae</taxon>
        <taxon>Linum</taxon>
    </lineage>
</organism>
<dbReference type="Proteomes" id="UP001154282">
    <property type="component" value="Unassembled WGS sequence"/>
</dbReference>
<name>A0AAV0NWV7_9ROSI</name>
<keyword evidence="2" id="KW-1185">Reference proteome</keyword>
<evidence type="ECO:0000313" key="1">
    <source>
        <dbReference type="EMBL" id="CAI0462591.1"/>
    </source>
</evidence>
<accession>A0AAV0NWV7</accession>
<sequence>MFHLFRAATNSLSAGLPPSSLIVIPWMVKSNHSLSLYRAL</sequence>
<comment type="caution">
    <text evidence="1">The sequence shown here is derived from an EMBL/GenBank/DDBJ whole genome shotgun (WGS) entry which is preliminary data.</text>
</comment>
<dbReference type="AlphaFoldDB" id="A0AAV0NWV7"/>
<protein>
    <submittedName>
        <fullName evidence="1">Uncharacterized protein</fullName>
    </submittedName>
</protein>